<proteinExistence type="predicted"/>
<evidence type="ECO:0000256" key="1">
    <source>
        <dbReference type="SAM" id="Phobius"/>
    </source>
</evidence>
<accession>A0A5D2B9T7</accession>
<keyword evidence="1" id="KW-0812">Transmembrane</keyword>
<protein>
    <recommendedName>
        <fullName evidence="4">Transmembrane protein</fullName>
    </recommendedName>
</protein>
<feature type="transmembrane region" description="Helical" evidence="1">
    <location>
        <begin position="86"/>
        <end position="104"/>
    </location>
</feature>
<evidence type="ECO:0000313" key="3">
    <source>
        <dbReference type="Proteomes" id="UP000323506"/>
    </source>
</evidence>
<dbReference type="Proteomes" id="UP000323506">
    <property type="component" value="Chromosome D09"/>
</dbReference>
<organism evidence="2 3">
    <name type="scientific">Gossypium darwinii</name>
    <name type="common">Darwin's cotton</name>
    <name type="synonym">Gossypium barbadense var. darwinii</name>
    <dbReference type="NCBI Taxonomy" id="34276"/>
    <lineage>
        <taxon>Eukaryota</taxon>
        <taxon>Viridiplantae</taxon>
        <taxon>Streptophyta</taxon>
        <taxon>Embryophyta</taxon>
        <taxon>Tracheophyta</taxon>
        <taxon>Spermatophyta</taxon>
        <taxon>Magnoliopsida</taxon>
        <taxon>eudicotyledons</taxon>
        <taxon>Gunneridae</taxon>
        <taxon>Pentapetalae</taxon>
        <taxon>rosids</taxon>
        <taxon>malvids</taxon>
        <taxon>Malvales</taxon>
        <taxon>Malvaceae</taxon>
        <taxon>Malvoideae</taxon>
        <taxon>Gossypium</taxon>
    </lineage>
</organism>
<sequence length="106" mass="12005">MGSLGSTTGFYLAFSFRPRFGQCNFLKTTRTTMPFARLRHTGDGASNCELPPVCLLGFGNFLGLVFLGILMVFFVKLIFFKLMGSIFVGILSSMIFFILFWFYYFG</sequence>
<keyword evidence="3" id="KW-1185">Reference proteome</keyword>
<dbReference type="EMBL" id="CM017709">
    <property type="protein sequence ID" value="TYG54101.1"/>
    <property type="molecule type" value="Genomic_DNA"/>
</dbReference>
<gene>
    <name evidence="2" type="ORF">ES288_D09G162400v1</name>
</gene>
<keyword evidence="1" id="KW-1133">Transmembrane helix</keyword>
<evidence type="ECO:0000313" key="2">
    <source>
        <dbReference type="EMBL" id="TYG54101.1"/>
    </source>
</evidence>
<evidence type="ECO:0008006" key="4">
    <source>
        <dbReference type="Google" id="ProtNLM"/>
    </source>
</evidence>
<reference evidence="2 3" key="1">
    <citation type="submission" date="2019-06" db="EMBL/GenBank/DDBJ databases">
        <title>WGS assembly of Gossypium darwinii.</title>
        <authorList>
            <person name="Chen Z.J."/>
            <person name="Sreedasyam A."/>
            <person name="Ando A."/>
            <person name="Song Q."/>
            <person name="De L."/>
            <person name="Hulse-Kemp A."/>
            <person name="Ding M."/>
            <person name="Ye W."/>
            <person name="Kirkbride R."/>
            <person name="Jenkins J."/>
            <person name="Plott C."/>
            <person name="Lovell J."/>
            <person name="Lin Y.-M."/>
            <person name="Vaughn R."/>
            <person name="Liu B."/>
            <person name="Li W."/>
            <person name="Simpson S."/>
            <person name="Scheffler B."/>
            <person name="Saski C."/>
            <person name="Grover C."/>
            <person name="Hu G."/>
            <person name="Conover J."/>
            <person name="Carlson J."/>
            <person name="Shu S."/>
            <person name="Boston L."/>
            <person name="Williams M."/>
            <person name="Peterson D."/>
            <person name="Mcgee K."/>
            <person name="Jones D."/>
            <person name="Wendel J."/>
            <person name="Stelly D."/>
            <person name="Grimwood J."/>
            <person name="Schmutz J."/>
        </authorList>
    </citation>
    <scope>NUCLEOTIDE SEQUENCE [LARGE SCALE GENOMIC DNA]</scope>
    <source>
        <strain evidence="2">1808015.09</strain>
    </source>
</reference>
<keyword evidence="1" id="KW-0472">Membrane</keyword>
<feature type="transmembrane region" description="Helical" evidence="1">
    <location>
        <begin position="61"/>
        <end position="79"/>
    </location>
</feature>
<name>A0A5D2B9T7_GOSDA</name>
<dbReference type="AlphaFoldDB" id="A0A5D2B9T7"/>